<evidence type="ECO:0000256" key="1">
    <source>
        <dbReference type="ARBA" id="ARBA00004651"/>
    </source>
</evidence>
<evidence type="ECO:0000313" key="10">
    <source>
        <dbReference type="Proteomes" id="UP000245793"/>
    </source>
</evidence>
<accession>A0A2U1E6Z2</accession>
<comment type="pathway">
    <text evidence="2">Cell wall biogenesis; lipoteichoic acid biosynthesis.</text>
</comment>
<feature type="transmembrane region" description="Helical" evidence="7">
    <location>
        <begin position="54"/>
        <end position="73"/>
    </location>
</feature>
<feature type="transmembrane region" description="Helical" evidence="7">
    <location>
        <begin position="139"/>
        <end position="157"/>
    </location>
</feature>
<dbReference type="Proteomes" id="UP000245793">
    <property type="component" value="Unassembled WGS sequence"/>
</dbReference>
<keyword evidence="6 7" id="KW-0472">Membrane</keyword>
<dbReference type="SUPFAM" id="SSF53649">
    <property type="entry name" value="Alkaline phosphatase-like"/>
    <property type="match status" value="1"/>
</dbReference>
<reference evidence="9 10" key="1">
    <citation type="submission" date="2018-04" db="EMBL/GenBank/DDBJ databases">
        <title>Genomic Encyclopedia of Type Strains, Phase IV (KMG-IV): sequencing the most valuable type-strain genomes for metagenomic binning, comparative biology and taxonomic classification.</title>
        <authorList>
            <person name="Goeker M."/>
        </authorList>
    </citation>
    <scope>NUCLEOTIDE SEQUENCE [LARGE SCALE GENOMIC DNA]</scope>
    <source>
        <strain evidence="9 10">DSM 20705</strain>
    </source>
</reference>
<keyword evidence="5 7" id="KW-1133">Transmembrane helix</keyword>
<evidence type="ECO:0000313" key="9">
    <source>
        <dbReference type="EMBL" id="PVY95720.1"/>
    </source>
</evidence>
<organism evidence="9 10">
    <name type="scientific">Ezakiella coagulans</name>
    <dbReference type="NCBI Taxonomy" id="46507"/>
    <lineage>
        <taxon>Bacteria</taxon>
        <taxon>Bacillati</taxon>
        <taxon>Bacillota</taxon>
        <taxon>Tissierellia</taxon>
        <taxon>Ezakiella</taxon>
    </lineage>
</organism>
<protein>
    <submittedName>
        <fullName evidence="9">Phosphoglycerol transferase MdoB-like AlkP superfamily enzyme</fullName>
    </submittedName>
</protein>
<dbReference type="GO" id="GO:0016740">
    <property type="term" value="F:transferase activity"/>
    <property type="evidence" value="ECO:0007669"/>
    <property type="project" value="UniProtKB-KW"/>
</dbReference>
<feature type="transmembrane region" description="Helical" evidence="7">
    <location>
        <begin position="20"/>
        <end position="42"/>
    </location>
</feature>
<keyword evidence="10" id="KW-1185">Reference proteome</keyword>
<comment type="subcellular location">
    <subcellularLocation>
        <location evidence="1">Cell membrane</location>
        <topology evidence="1">Multi-pass membrane protein</topology>
    </subcellularLocation>
</comment>
<dbReference type="InterPro" id="IPR000917">
    <property type="entry name" value="Sulfatase_N"/>
</dbReference>
<evidence type="ECO:0000256" key="6">
    <source>
        <dbReference type="ARBA" id="ARBA00023136"/>
    </source>
</evidence>
<dbReference type="Gene3D" id="3.40.720.10">
    <property type="entry name" value="Alkaline Phosphatase, subunit A"/>
    <property type="match status" value="1"/>
</dbReference>
<evidence type="ECO:0000256" key="3">
    <source>
        <dbReference type="ARBA" id="ARBA00022475"/>
    </source>
</evidence>
<evidence type="ECO:0000259" key="8">
    <source>
        <dbReference type="Pfam" id="PF00884"/>
    </source>
</evidence>
<evidence type="ECO:0000256" key="4">
    <source>
        <dbReference type="ARBA" id="ARBA00022692"/>
    </source>
</evidence>
<dbReference type="CDD" id="cd16015">
    <property type="entry name" value="LTA_synthase"/>
    <property type="match status" value="1"/>
</dbReference>
<feature type="transmembrane region" description="Helical" evidence="7">
    <location>
        <begin position="102"/>
        <end position="119"/>
    </location>
</feature>
<dbReference type="PANTHER" id="PTHR47371">
    <property type="entry name" value="LIPOTEICHOIC ACID SYNTHASE"/>
    <property type="match status" value="1"/>
</dbReference>
<sequence>MLLYILLILKLILFYTETKVQFAPMLVFLMDFAVINAFYILLRKRGKKVRVLNFVLYAILSFIMFADVVYFSYFNRMPVISELGHAGNLGGVTDAVKRLFKINNLILILDLPITGYIYFKRYIEKFLKNNFFDIYIPRYISLSVVAAVLIAAFAFSGSKMASASKLSLFGYHIRDIAESVSKPGELHEDDVSESINNLNKDKYENEYTGIAKGDNFIHIQIESLNDFVIGREYNGEEITPNLNRLIEETGSIYCKNYIEMLGAGNTSDAEFVSLHSLYPTMRAQSYEAYIDTYLYGLPKIFADNNYLVDAFHGYKRDFWMRDRVYPHIGFDKFYAEDDFNLDDTVGMGLSDESFLRQSFDIISKQSEPFYSFLITLSSHVPYEMPDYEGSLSALDKDKDTFFFRYINAVHYTDKALGEFLNKIKENGMFDRSVIALYGDHHGITGVEADAMLRVAEFIGKKFDFDELMNVPLIIHVPQLQEKKTVESVRSQLDFMPTILNLFGIDASKYITFGHDIFDKNHPCVAFPEGYMRKGSFISDDYIFTMKRDGIFENGTLVNRKTGEETPPNEEAKKLYKQAIKEITLSNKILDTNSIEKLMAKGNKDELTNAYEKPSNAVVVETKDELEGAIQNGYKYFYLTLHKTLDDYYVTNPNGENMNFEAAKTGYISLGDVLGKYKNYKFIVDTKDPREFAFFVKTVSGNHDSLIIKANSKDEYEEIFYRKNGYNILLDVSDYTEDEVKSIKLGMPDLLIYGGDLTEFKDQTFRKFGEEKEGELAIVPFESIETTDSKAEIKTVSEEFKIPDGNLATSLQEISERAGDEFVPIKVYYDANSDSVTTNLTDSSDPAELFKLMEENKNIKIYLTADGSQVEIMRALLKLNPPKDRIMVELITPGQVSFVTKMGFTNLVLDLNVGPNELEELEQIYMY</sequence>
<evidence type="ECO:0000256" key="7">
    <source>
        <dbReference type="SAM" id="Phobius"/>
    </source>
</evidence>
<dbReference type="GO" id="GO:0005886">
    <property type="term" value="C:plasma membrane"/>
    <property type="evidence" value="ECO:0007669"/>
    <property type="project" value="UniProtKB-SubCell"/>
</dbReference>
<keyword evidence="4 7" id="KW-0812">Transmembrane</keyword>
<keyword evidence="3" id="KW-1003">Cell membrane</keyword>
<keyword evidence="9" id="KW-0808">Transferase</keyword>
<comment type="caution">
    <text evidence="9">The sequence shown here is derived from an EMBL/GenBank/DDBJ whole genome shotgun (WGS) entry which is preliminary data.</text>
</comment>
<dbReference type="Pfam" id="PF00884">
    <property type="entry name" value="Sulfatase"/>
    <property type="match status" value="1"/>
</dbReference>
<evidence type="ECO:0000256" key="5">
    <source>
        <dbReference type="ARBA" id="ARBA00022989"/>
    </source>
</evidence>
<evidence type="ECO:0000256" key="2">
    <source>
        <dbReference type="ARBA" id="ARBA00004936"/>
    </source>
</evidence>
<dbReference type="RefSeq" id="WP_116479613.1">
    <property type="nucleotide sequence ID" value="NZ_QEKV01000001.1"/>
</dbReference>
<dbReference type="PANTHER" id="PTHR47371:SF3">
    <property type="entry name" value="PHOSPHOGLYCEROL TRANSFERASE I"/>
    <property type="match status" value="1"/>
</dbReference>
<name>A0A2U1E6Z2_9FIRM</name>
<dbReference type="InterPro" id="IPR050448">
    <property type="entry name" value="OpgB/LTA_synthase_biosynth"/>
</dbReference>
<feature type="domain" description="Sulfatase N-terminal" evidence="8">
    <location>
        <begin position="215"/>
        <end position="504"/>
    </location>
</feature>
<proteinExistence type="predicted"/>
<dbReference type="EMBL" id="QEKV01000001">
    <property type="protein sequence ID" value="PVY95720.1"/>
    <property type="molecule type" value="Genomic_DNA"/>
</dbReference>
<gene>
    <name evidence="9" type="ORF">C7381_101246</name>
</gene>
<dbReference type="AlphaFoldDB" id="A0A2U1E6Z2"/>
<dbReference type="InterPro" id="IPR017850">
    <property type="entry name" value="Alkaline_phosphatase_core_sf"/>
</dbReference>
<dbReference type="Gene3D" id="3.30.1120.170">
    <property type="match status" value="1"/>
</dbReference>